<organism evidence="2">
    <name type="scientific">bioreactor metagenome</name>
    <dbReference type="NCBI Taxonomy" id="1076179"/>
    <lineage>
        <taxon>unclassified sequences</taxon>
        <taxon>metagenomes</taxon>
        <taxon>ecological metagenomes</taxon>
    </lineage>
</organism>
<dbReference type="Pfam" id="PF13451">
    <property type="entry name" value="zf_Tbcl"/>
    <property type="match status" value="1"/>
</dbReference>
<dbReference type="InterPro" id="IPR059206">
    <property type="entry name" value="Sll1717-like"/>
</dbReference>
<dbReference type="EMBL" id="VSSQ01005035">
    <property type="protein sequence ID" value="MPM27596.1"/>
    <property type="molecule type" value="Genomic_DNA"/>
</dbReference>
<reference evidence="2" key="1">
    <citation type="submission" date="2019-08" db="EMBL/GenBank/DDBJ databases">
        <authorList>
            <person name="Kucharzyk K."/>
            <person name="Murdoch R.W."/>
            <person name="Higgins S."/>
            <person name="Loffler F."/>
        </authorList>
    </citation>
    <scope>NUCLEOTIDE SEQUENCE</scope>
</reference>
<sequence length="542" mass="63377">MVVAQDYLLKCLECGEPFFTPGEKEFYESKNLTIPTRCSKCRELRAMKISAPKSNDNLLAASTALTSDIQDIYNEILDNWSVDAKKESIRYFCHVEEADYLTSGKKSFIIGRKGCGKTAIAQYICELQSPTHFSSKLSFKNFPFKILYSLENSRDYTQPNQYISIWKYLIYSSICKSMSKNQKIDPEVKGKLEQLYGDSSLTALDKVITKWTNKSFGVEILGVGFNREREKNKENLSWIEISEILEKIILDYCDESSYYIVFDELDEDYTAFSGNQEKNDYISMLTSLFKAIQDIRSLFETNDKKIYPIGFLRSDIYSQLQYSDKNKWKESVIDLEWNTARIQKMLSHRLCVAFNLPRTEFKTIWEKLFSSKKVSMGHRQERLMDIYSYVERSTEFRPRDFIQYVKCCVELAKSKMEYPIMPQTVKDADDNFSEYLKDETIDEVFAVIPEINEILGLLSTIRKQNFRFDAFEKEYNELVKREVIPKRDVKSILLILFDAGVIGNQPTMRGKTIFRFSAKSPRFNFNEIMMVHRGLYKALQIF</sequence>
<evidence type="ECO:0000313" key="2">
    <source>
        <dbReference type="EMBL" id="MPM27596.1"/>
    </source>
</evidence>
<dbReference type="AlphaFoldDB" id="A0A644YGG7"/>
<dbReference type="InterPro" id="IPR027417">
    <property type="entry name" value="P-loop_NTPase"/>
</dbReference>
<dbReference type="NCBIfam" id="NF047389">
    <property type="entry name" value="ATPase_Sll1717"/>
    <property type="match status" value="1"/>
</dbReference>
<feature type="domain" description="Probable zinc-binding" evidence="1">
    <location>
        <begin position="5"/>
        <end position="45"/>
    </location>
</feature>
<evidence type="ECO:0000259" key="1">
    <source>
        <dbReference type="Pfam" id="PF13451"/>
    </source>
</evidence>
<name>A0A644YGG7_9ZZZZ</name>
<accession>A0A644YGG7</accession>
<dbReference type="InterPro" id="IPR025306">
    <property type="entry name" value="Zn-bnd_dom_prob"/>
</dbReference>
<proteinExistence type="predicted"/>
<gene>
    <name evidence="2" type="ORF">SDC9_74109</name>
</gene>
<dbReference type="Gene3D" id="3.40.50.300">
    <property type="entry name" value="P-loop containing nucleotide triphosphate hydrolases"/>
    <property type="match status" value="1"/>
</dbReference>
<comment type="caution">
    <text evidence="2">The sequence shown here is derived from an EMBL/GenBank/DDBJ whole genome shotgun (WGS) entry which is preliminary data.</text>
</comment>
<protein>
    <recommendedName>
        <fullName evidence="1">Probable zinc-binding domain-containing protein</fullName>
    </recommendedName>
</protein>
<dbReference type="SUPFAM" id="SSF52540">
    <property type="entry name" value="P-loop containing nucleoside triphosphate hydrolases"/>
    <property type="match status" value="1"/>
</dbReference>